<evidence type="ECO:0000313" key="5">
    <source>
        <dbReference type="Proteomes" id="UP000592780"/>
    </source>
</evidence>
<evidence type="ECO:0000313" key="2">
    <source>
        <dbReference type="EMBL" id="ADG14325.1"/>
    </source>
</evidence>
<dbReference type="EMBL" id="CP002013">
    <property type="protein sequence ID" value="ADG14325.1"/>
    <property type="molecule type" value="Genomic_DNA"/>
</dbReference>
<dbReference type="EMBL" id="JACHDD010000009">
    <property type="protein sequence ID" value="MBB5427393.1"/>
    <property type="molecule type" value="Genomic_DNA"/>
</dbReference>
<accession>D5WAM2</accession>
<keyword evidence="5" id="KW-1185">Reference proteome</keyword>
<proteinExistence type="predicted"/>
<reference evidence="2 4" key="1">
    <citation type="submission" date="2010-04" db="EMBL/GenBank/DDBJ databases">
        <title>Complete sequence of chromosome 1 of Burkholderia sp. CCGE1002.</title>
        <authorList>
            <consortium name="US DOE Joint Genome Institute"/>
            <person name="Lucas S."/>
            <person name="Copeland A."/>
            <person name="Lapidus A."/>
            <person name="Cheng J.-F."/>
            <person name="Bruce D."/>
            <person name="Goodwin L."/>
            <person name="Pitluck S."/>
            <person name="Chertkov O."/>
            <person name="Detter J.C."/>
            <person name="Han C."/>
            <person name="Tapia R."/>
            <person name="Land M."/>
            <person name="Hauser L."/>
            <person name="Kyrpides N."/>
            <person name="Ovchinnikova G."/>
            <person name="Martinez-Romero E."/>
            <person name="Hernandez M.A.R."/>
            <person name="Tiedje J.M."/>
            <person name="Woyke T."/>
        </authorList>
    </citation>
    <scope>NUCLEOTIDE SEQUENCE [LARGE SCALE GENOMIC DNA]</scope>
    <source>
        <strain evidence="2 4">CCGE1002</strain>
    </source>
</reference>
<reference evidence="3 5" key="3">
    <citation type="submission" date="2020-08" db="EMBL/GenBank/DDBJ databases">
        <title>Genomic Encyclopedia of Type Strains, Phase IV (KMG-V): Genome sequencing to study the core and pangenomes of soil and plant-associated prokaryotes.</title>
        <authorList>
            <person name="Whitman W."/>
        </authorList>
    </citation>
    <scope>NUCLEOTIDE SEQUENCE [LARGE SCALE GENOMIC DNA]</scope>
    <source>
        <strain evidence="3 5">JPY158</strain>
    </source>
</reference>
<dbReference type="Proteomes" id="UP000592780">
    <property type="component" value="Unassembled WGS sequence"/>
</dbReference>
<protein>
    <submittedName>
        <fullName evidence="2">Uncharacterized protein</fullName>
    </submittedName>
</protein>
<dbReference type="STRING" id="640511.BC1002_0218"/>
<dbReference type="AlphaFoldDB" id="D5WAM2"/>
<evidence type="ECO:0000313" key="3">
    <source>
        <dbReference type="EMBL" id="MBB5427393.1"/>
    </source>
</evidence>
<dbReference type="KEGG" id="bge:BC1002_0218"/>
<dbReference type="Proteomes" id="UP000002190">
    <property type="component" value="Chromosome 1"/>
</dbReference>
<evidence type="ECO:0000256" key="1">
    <source>
        <dbReference type="SAM" id="MobiDB-lite"/>
    </source>
</evidence>
<organism evidence="2 4">
    <name type="scientific">Paraburkholderia atlantica</name>
    <dbReference type="NCBI Taxonomy" id="2654982"/>
    <lineage>
        <taxon>Bacteria</taxon>
        <taxon>Pseudomonadati</taxon>
        <taxon>Pseudomonadota</taxon>
        <taxon>Betaproteobacteria</taxon>
        <taxon>Burkholderiales</taxon>
        <taxon>Burkholderiaceae</taxon>
        <taxon>Paraburkholderia</taxon>
    </lineage>
</organism>
<feature type="region of interest" description="Disordered" evidence="1">
    <location>
        <begin position="1"/>
        <end position="27"/>
    </location>
</feature>
<evidence type="ECO:0000313" key="4">
    <source>
        <dbReference type="Proteomes" id="UP000002190"/>
    </source>
</evidence>
<name>D5WAM2_PARAM</name>
<sequence length="43" mass="4610">MKRGGHAAVLRRGGARERVSPDATARARGYTDWRAGWDGANVG</sequence>
<reference evidence="2 4" key="2">
    <citation type="journal article" date="2012" name="J. Bacteriol.">
        <title>Genome Sequences of Burkholderia sp. Strains CCGE1002 and H160, Isolated from Legume Nodules in Mexico and Brazil.</title>
        <authorList>
            <person name="Ormeno-Orrillo E."/>
            <person name="Rogel M.A."/>
            <person name="Chueire L.M."/>
            <person name="Tiedje J.M."/>
            <person name="Martinez-Romero E."/>
            <person name="Hungria M."/>
        </authorList>
    </citation>
    <scope>NUCLEOTIDE SEQUENCE [LARGE SCALE GENOMIC DNA]</scope>
    <source>
        <strain evidence="2 4">CCGE1002</strain>
    </source>
</reference>
<gene>
    <name evidence="2" type="ordered locus">BC1002_0218</name>
    <name evidence="3" type="ORF">HDG40_005572</name>
</gene>
<dbReference type="HOGENOM" id="CLU_3230892_0_0_4"/>